<keyword evidence="2" id="KW-0238">DNA-binding</keyword>
<dbReference type="SMART" id="SM00418">
    <property type="entry name" value="HTH_ARSR"/>
    <property type="match status" value="1"/>
</dbReference>
<gene>
    <name evidence="6" type="ORF">CFK38_00535</name>
</gene>
<protein>
    <submittedName>
        <fullName evidence="6">Transcriptional regulator</fullName>
    </submittedName>
</protein>
<dbReference type="NCBIfam" id="NF033788">
    <property type="entry name" value="HTH_metalloreg"/>
    <property type="match status" value="1"/>
</dbReference>
<proteinExistence type="predicted"/>
<name>A0A291GJE6_9MICO</name>
<accession>A0A291GJE6</accession>
<organism evidence="6 7">
    <name type="scientific">Brachybacterium vulturis</name>
    <dbReference type="NCBI Taxonomy" id="2017484"/>
    <lineage>
        <taxon>Bacteria</taxon>
        <taxon>Bacillati</taxon>
        <taxon>Actinomycetota</taxon>
        <taxon>Actinomycetes</taxon>
        <taxon>Micrococcales</taxon>
        <taxon>Dermabacteraceae</taxon>
        <taxon>Brachybacterium</taxon>
    </lineage>
</organism>
<dbReference type="CDD" id="cd00090">
    <property type="entry name" value="HTH_ARSR"/>
    <property type="match status" value="1"/>
</dbReference>
<evidence type="ECO:0000256" key="4">
    <source>
        <dbReference type="SAM" id="MobiDB-lite"/>
    </source>
</evidence>
<reference evidence="7" key="1">
    <citation type="submission" date="2017-09" db="EMBL/GenBank/DDBJ databases">
        <title>Brachybacterium sp. VM2412.</title>
        <authorList>
            <person name="Tak E.J."/>
            <person name="Bae J.-W."/>
        </authorList>
    </citation>
    <scope>NUCLEOTIDE SEQUENCE [LARGE SCALE GENOMIC DNA]</scope>
    <source>
        <strain evidence="7">VM2412</strain>
    </source>
</reference>
<dbReference type="OrthoDB" id="9810923at2"/>
<dbReference type="Proteomes" id="UP000218165">
    <property type="component" value="Chromosome"/>
</dbReference>
<dbReference type="InterPro" id="IPR011991">
    <property type="entry name" value="ArsR-like_HTH"/>
</dbReference>
<feature type="domain" description="HTH arsR-type" evidence="5">
    <location>
        <begin position="30"/>
        <end position="125"/>
    </location>
</feature>
<dbReference type="InterPro" id="IPR051081">
    <property type="entry name" value="HTH_MetalResp_TranReg"/>
</dbReference>
<dbReference type="Gene3D" id="1.10.10.10">
    <property type="entry name" value="Winged helix-like DNA-binding domain superfamily/Winged helix DNA-binding domain"/>
    <property type="match status" value="1"/>
</dbReference>
<dbReference type="AlphaFoldDB" id="A0A291GJE6"/>
<evidence type="ECO:0000256" key="1">
    <source>
        <dbReference type="ARBA" id="ARBA00023015"/>
    </source>
</evidence>
<dbReference type="PANTHER" id="PTHR33154">
    <property type="entry name" value="TRANSCRIPTIONAL REGULATOR, ARSR FAMILY"/>
    <property type="match status" value="1"/>
</dbReference>
<dbReference type="KEGG" id="brz:CFK38_00535"/>
<dbReference type="EMBL" id="CP023563">
    <property type="protein sequence ID" value="ATG50172.1"/>
    <property type="molecule type" value="Genomic_DNA"/>
</dbReference>
<feature type="region of interest" description="Disordered" evidence="4">
    <location>
        <begin position="120"/>
        <end position="140"/>
    </location>
</feature>
<keyword evidence="7" id="KW-1185">Reference proteome</keyword>
<dbReference type="PROSITE" id="PS50987">
    <property type="entry name" value="HTH_ARSR_2"/>
    <property type="match status" value="1"/>
</dbReference>
<dbReference type="InterPro" id="IPR036388">
    <property type="entry name" value="WH-like_DNA-bd_sf"/>
</dbReference>
<feature type="compositionally biased region" description="Basic and acidic residues" evidence="4">
    <location>
        <begin position="127"/>
        <end position="140"/>
    </location>
</feature>
<dbReference type="GO" id="GO:0003700">
    <property type="term" value="F:DNA-binding transcription factor activity"/>
    <property type="evidence" value="ECO:0007669"/>
    <property type="project" value="InterPro"/>
</dbReference>
<evidence type="ECO:0000256" key="2">
    <source>
        <dbReference type="ARBA" id="ARBA00023125"/>
    </source>
</evidence>
<evidence type="ECO:0000313" key="7">
    <source>
        <dbReference type="Proteomes" id="UP000218165"/>
    </source>
</evidence>
<evidence type="ECO:0000259" key="5">
    <source>
        <dbReference type="PROSITE" id="PS50987"/>
    </source>
</evidence>
<dbReference type="Pfam" id="PF01047">
    <property type="entry name" value="MarR"/>
    <property type="match status" value="1"/>
</dbReference>
<sequence>MDRARPLHVRASAAEVPDEALVAELRELLARADGVEELAGRMALLSDPRRLQILFCLHAHPGVRSSDLASVLGAHESTTSHALAVLREAGWVRARRAGREVRYELAEGSIHELLHQLGSAHLPGVHHPGEHAGEPPHGHG</sequence>
<dbReference type="InterPro" id="IPR001845">
    <property type="entry name" value="HTH_ArsR_DNA-bd_dom"/>
</dbReference>
<dbReference type="InterPro" id="IPR000835">
    <property type="entry name" value="HTH_MarR-typ"/>
</dbReference>
<evidence type="ECO:0000256" key="3">
    <source>
        <dbReference type="ARBA" id="ARBA00023163"/>
    </source>
</evidence>
<dbReference type="PANTHER" id="PTHR33154:SF33">
    <property type="entry name" value="TRANSCRIPTIONAL REPRESSOR SDPR"/>
    <property type="match status" value="1"/>
</dbReference>
<keyword evidence="1" id="KW-0805">Transcription regulation</keyword>
<dbReference type="PRINTS" id="PR00778">
    <property type="entry name" value="HTHARSR"/>
</dbReference>
<dbReference type="RefSeq" id="WP_096801312.1">
    <property type="nucleotide sequence ID" value="NZ_CP023563.1"/>
</dbReference>
<dbReference type="SUPFAM" id="SSF46785">
    <property type="entry name" value="Winged helix' DNA-binding domain"/>
    <property type="match status" value="1"/>
</dbReference>
<dbReference type="GO" id="GO:0003677">
    <property type="term" value="F:DNA binding"/>
    <property type="evidence" value="ECO:0007669"/>
    <property type="project" value="UniProtKB-KW"/>
</dbReference>
<dbReference type="InterPro" id="IPR036390">
    <property type="entry name" value="WH_DNA-bd_sf"/>
</dbReference>
<evidence type="ECO:0000313" key="6">
    <source>
        <dbReference type="EMBL" id="ATG50172.1"/>
    </source>
</evidence>
<keyword evidence="3" id="KW-0804">Transcription</keyword>